<dbReference type="OrthoDB" id="507840at2"/>
<keyword evidence="4" id="KW-1185">Reference proteome</keyword>
<feature type="chain" id="PRO_5004663603" evidence="1">
    <location>
        <begin position="22"/>
        <end position="197"/>
    </location>
</feature>
<dbReference type="EMBL" id="CP003587">
    <property type="protein sequence ID" value="AGY57492.1"/>
    <property type="molecule type" value="Genomic_DNA"/>
</dbReference>
<dbReference type="RefSeq" id="WP_023172582.1">
    <property type="nucleotide sequence ID" value="NC_022600.1"/>
</dbReference>
<evidence type="ECO:0000313" key="4">
    <source>
        <dbReference type="Proteomes" id="UP000017396"/>
    </source>
</evidence>
<dbReference type="STRING" id="1183438.GKIL_1246"/>
<accession>U5QEW0</accession>
<feature type="domain" description="M23ase beta-sheet core" evidence="2">
    <location>
        <begin position="64"/>
        <end position="157"/>
    </location>
</feature>
<dbReference type="KEGG" id="glj:GKIL_1246"/>
<keyword evidence="1" id="KW-0732">Signal</keyword>
<dbReference type="PANTHER" id="PTHR21666:SF293">
    <property type="entry name" value="SLL1488 PROTEIN"/>
    <property type="match status" value="1"/>
</dbReference>
<reference evidence="3 4" key="1">
    <citation type="journal article" date="2013" name="PLoS ONE">
        <title>Cultivation and Complete Genome Sequencing of Gloeobacter kilaueensis sp. nov., from a Lava Cave in Kilauea Caldera, Hawai'i.</title>
        <authorList>
            <person name="Saw J.H."/>
            <person name="Schatz M."/>
            <person name="Brown M.V."/>
            <person name="Kunkel D.D."/>
            <person name="Foster J.S."/>
            <person name="Shick H."/>
            <person name="Christensen S."/>
            <person name="Hou S."/>
            <person name="Wan X."/>
            <person name="Donachie S.P."/>
        </authorList>
    </citation>
    <scope>NUCLEOTIDE SEQUENCE [LARGE SCALE GENOMIC DNA]</scope>
    <source>
        <strain evidence="4">JS</strain>
    </source>
</reference>
<dbReference type="InterPro" id="IPR011055">
    <property type="entry name" value="Dup_hybrid_motif"/>
</dbReference>
<evidence type="ECO:0000313" key="3">
    <source>
        <dbReference type="EMBL" id="AGY57492.1"/>
    </source>
</evidence>
<gene>
    <name evidence="3" type="ORF">GKIL_1246</name>
</gene>
<evidence type="ECO:0000259" key="2">
    <source>
        <dbReference type="Pfam" id="PF01551"/>
    </source>
</evidence>
<name>U5QEW0_GLOK1</name>
<proteinExistence type="predicted"/>
<sequence>MLRRWLLCAVLAASTAAGALASENSDRAQLALWRQVSFPLDNFTRISSHFGWRGSPTGGRRGEFHSGLDMPAPTGSYIRAWADGQVSDLSYDSRCGWHIVVVSGDWKSVFCHLSGVAVQQGQNVQAGQIVAAVGSTGRSTGPHLHWTLRYQGKLVNPELVIQAMALAWQGGAVPTVAPAADVPVEAQQDAVPGEQEP</sequence>
<dbReference type="HOGENOM" id="CLU_107556_0_0_3"/>
<dbReference type="Pfam" id="PF01551">
    <property type="entry name" value="Peptidase_M23"/>
    <property type="match status" value="1"/>
</dbReference>
<evidence type="ECO:0000256" key="1">
    <source>
        <dbReference type="SAM" id="SignalP"/>
    </source>
</evidence>
<dbReference type="eggNOG" id="COG0739">
    <property type="taxonomic scope" value="Bacteria"/>
</dbReference>
<feature type="signal peptide" evidence="1">
    <location>
        <begin position="1"/>
        <end position="21"/>
    </location>
</feature>
<dbReference type="SUPFAM" id="SSF51261">
    <property type="entry name" value="Duplicated hybrid motif"/>
    <property type="match status" value="1"/>
</dbReference>
<dbReference type="CDD" id="cd12797">
    <property type="entry name" value="M23_peptidase"/>
    <property type="match status" value="1"/>
</dbReference>
<dbReference type="InterPro" id="IPR016047">
    <property type="entry name" value="M23ase_b-sheet_dom"/>
</dbReference>
<dbReference type="InterPro" id="IPR050570">
    <property type="entry name" value="Cell_wall_metabolism_enzyme"/>
</dbReference>
<dbReference type="Gene3D" id="2.70.70.10">
    <property type="entry name" value="Glucose Permease (Domain IIA)"/>
    <property type="match status" value="1"/>
</dbReference>
<organism evidence="3 4">
    <name type="scientific">Gloeobacter kilaueensis (strain ATCC BAA-2537 / CCAP 1431/1 / ULC 316 / JS1)</name>
    <dbReference type="NCBI Taxonomy" id="1183438"/>
    <lineage>
        <taxon>Bacteria</taxon>
        <taxon>Bacillati</taxon>
        <taxon>Cyanobacteriota</taxon>
        <taxon>Cyanophyceae</taxon>
        <taxon>Gloeobacterales</taxon>
        <taxon>Gloeobacteraceae</taxon>
        <taxon>Gloeobacter</taxon>
    </lineage>
</organism>
<dbReference type="PANTHER" id="PTHR21666">
    <property type="entry name" value="PEPTIDASE-RELATED"/>
    <property type="match status" value="1"/>
</dbReference>
<dbReference type="GO" id="GO:0004222">
    <property type="term" value="F:metalloendopeptidase activity"/>
    <property type="evidence" value="ECO:0007669"/>
    <property type="project" value="TreeGrafter"/>
</dbReference>
<dbReference type="AlphaFoldDB" id="U5QEW0"/>
<protein>
    <submittedName>
        <fullName evidence="3">Peptidase</fullName>
    </submittedName>
</protein>
<dbReference type="Proteomes" id="UP000017396">
    <property type="component" value="Chromosome"/>
</dbReference>